<dbReference type="EnsemblMetazoa" id="Aqu2.1.37022_001">
    <property type="protein sequence ID" value="Aqu2.1.37022_001"/>
    <property type="gene ID" value="Aqu2.1.37022"/>
</dbReference>
<accession>A0A1X7VBW8</accession>
<evidence type="ECO:0000313" key="1">
    <source>
        <dbReference type="EnsemblMetazoa" id="Aqu2.1.37022_001"/>
    </source>
</evidence>
<name>A0A1X7VBW8_AMPQE</name>
<dbReference type="AlphaFoldDB" id="A0A1X7VBW8"/>
<proteinExistence type="predicted"/>
<reference evidence="1" key="1">
    <citation type="submission" date="2017-05" db="UniProtKB">
        <authorList>
            <consortium name="EnsemblMetazoa"/>
        </authorList>
    </citation>
    <scope>IDENTIFICATION</scope>
</reference>
<organism evidence="1">
    <name type="scientific">Amphimedon queenslandica</name>
    <name type="common">Sponge</name>
    <dbReference type="NCBI Taxonomy" id="400682"/>
    <lineage>
        <taxon>Eukaryota</taxon>
        <taxon>Metazoa</taxon>
        <taxon>Porifera</taxon>
        <taxon>Demospongiae</taxon>
        <taxon>Heteroscleromorpha</taxon>
        <taxon>Haplosclerida</taxon>
        <taxon>Niphatidae</taxon>
        <taxon>Amphimedon</taxon>
    </lineage>
</organism>
<dbReference type="InParanoid" id="A0A1X7VBW8"/>
<protein>
    <submittedName>
        <fullName evidence="1">Uncharacterized protein</fullName>
    </submittedName>
</protein>
<sequence length="103" mass="11742">MVVEIEADVTQTEQVVMVEIELALTQQVMVVEMMVYMGLSSLELRSYNTEKEDPLNGPLHMDFSMVFKKGQNGSYQNVEFCGIVVKRSTRFRARMTVCEAEPV</sequence>